<evidence type="ECO:0000256" key="2">
    <source>
        <dbReference type="ARBA" id="ARBA00022630"/>
    </source>
</evidence>
<dbReference type="SUPFAM" id="SSF54373">
    <property type="entry name" value="FAD-linked reductases, C-terminal domain"/>
    <property type="match status" value="1"/>
</dbReference>
<dbReference type="PRINTS" id="PR00420">
    <property type="entry name" value="RNGMNOXGNASE"/>
</dbReference>
<evidence type="ECO:0000313" key="8">
    <source>
        <dbReference type="Proteomes" id="UP000001062"/>
    </source>
</evidence>
<dbReference type="STRING" id="717774.Marme_0931"/>
<organism evidence="7 8">
    <name type="scientific">Marinomonas mediterranea (strain ATCC 700492 / JCM 21426 / NBRC 103028 / MMB-1)</name>
    <dbReference type="NCBI Taxonomy" id="717774"/>
    <lineage>
        <taxon>Bacteria</taxon>
        <taxon>Pseudomonadati</taxon>
        <taxon>Pseudomonadota</taxon>
        <taxon>Gammaproteobacteria</taxon>
        <taxon>Oceanospirillales</taxon>
        <taxon>Oceanospirillaceae</taxon>
        <taxon>Marinomonas</taxon>
    </lineage>
</organism>
<dbReference type="InterPro" id="IPR050493">
    <property type="entry name" value="FAD-dep_Monooxygenase_BioMet"/>
</dbReference>
<dbReference type="PROSITE" id="PS51257">
    <property type="entry name" value="PROKAR_LIPOPROTEIN"/>
    <property type="match status" value="1"/>
</dbReference>
<dbReference type="PANTHER" id="PTHR13789:SF318">
    <property type="entry name" value="GERANYLGERANYL DIPHOSPHATE REDUCTASE"/>
    <property type="match status" value="1"/>
</dbReference>
<dbReference type="PANTHER" id="PTHR13789">
    <property type="entry name" value="MONOOXYGENASE"/>
    <property type="match status" value="1"/>
</dbReference>
<accession>F2K3V7</accession>
<dbReference type="EC" id="1.14.13.1" evidence="7"/>
<protein>
    <submittedName>
        <fullName evidence="7">Salicylate 1-monooxygenase</fullName>
        <ecNumber evidence="7">1.14.13.1</ecNumber>
    </submittedName>
</protein>
<dbReference type="Pfam" id="PF01494">
    <property type="entry name" value="FAD_binding_3"/>
    <property type="match status" value="1"/>
</dbReference>
<dbReference type="InterPro" id="IPR002938">
    <property type="entry name" value="FAD-bd"/>
</dbReference>
<keyword evidence="3" id="KW-0274">FAD</keyword>
<keyword evidence="4 7" id="KW-0560">Oxidoreductase</keyword>
<feature type="domain" description="FAD-binding" evidence="6">
    <location>
        <begin position="5"/>
        <end position="341"/>
    </location>
</feature>
<comment type="cofactor">
    <cofactor evidence="1">
        <name>FAD</name>
        <dbReference type="ChEBI" id="CHEBI:57692"/>
    </cofactor>
</comment>
<gene>
    <name evidence="7" type="ordered locus">Marme_0931</name>
</gene>
<dbReference type="SUPFAM" id="SSF51905">
    <property type="entry name" value="FAD/NAD(P)-binding domain"/>
    <property type="match status" value="1"/>
</dbReference>
<dbReference type="InterPro" id="IPR036188">
    <property type="entry name" value="FAD/NAD-bd_sf"/>
</dbReference>
<dbReference type="eggNOG" id="COG0654">
    <property type="taxonomic scope" value="Bacteria"/>
</dbReference>
<keyword evidence="8" id="KW-1185">Reference proteome</keyword>
<dbReference type="EMBL" id="CP002583">
    <property type="protein sequence ID" value="ADZ90206.1"/>
    <property type="molecule type" value="Genomic_DNA"/>
</dbReference>
<dbReference type="KEGG" id="mme:Marme_0931"/>
<evidence type="ECO:0000256" key="5">
    <source>
        <dbReference type="ARBA" id="ARBA00023033"/>
    </source>
</evidence>
<dbReference type="AlphaFoldDB" id="F2K3V7"/>
<dbReference type="PATRIC" id="fig|717774.3.peg.973"/>
<sequence>MVKRVVISGAGIGGLATALSCAKQGFDVTVLEQAKEIKEVGAGLQMSPNAMKVLQALDVSERLASVSFSPEYAGIRHYQTGAYFLKSPLGEAAVHRYDAPYWHLHRADLISVLYQACLENQVDIKLNTQVTGYQNQPKQVEVQTNQGKITADILVGADGIKSTTRQAMKGEEAVEFTGQVAWRGTINTKQHPDLHIPPEACVWAGPAKHLVTYYLRGGDLINFVAVEEKADWQHENWRQEGDINTLRASFSGWHPTVTKLLEACDESFIWALNSRPQLDSWRDGRVVLLGDACHPMLPFMAQGAAMAIEDAYVLSKSLKEHGDDIGLNHYQDARIPRTRAIQAMSKSNTSLFHMHGGAVGALRLNAVRLATRFMPSVANTKLDPVYGYDATKV</sequence>
<evidence type="ECO:0000256" key="1">
    <source>
        <dbReference type="ARBA" id="ARBA00001974"/>
    </source>
</evidence>
<evidence type="ECO:0000256" key="4">
    <source>
        <dbReference type="ARBA" id="ARBA00023002"/>
    </source>
</evidence>
<dbReference type="OrthoDB" id="9782160at2"/>
<evidence type="ECO:0000256" key="3">
    <source>
        <dbReference type="ARBA" id="ARBA00022827"/>
    </source>
</evidence>
<dbReference type="GO" id="GO:0071949">
    <property type="term" value="F:FAD binding"/>
    <property type="evidence" value="ECO:0007669"/>
    <property type="project" value="InterPro"/>
</dbReference>
<dbReference type="HOGENOM" id="CLU_009665_19_5_6"/>
<dbReference type="GO" id="GO:0018658">
    <property type="term" value="F:salicylate 1-monooxygenase activity"/>
    <property type="evidence" value="ECO:0007669"/>
    <property type="project" value="UniProtKB-EC"/>
</dbReference>
<evidence type="ECO:0000259" key="6">
    <source>
        <dbReference type="Pfam" id="PF01494"/>
    </source>
</evidence>
<evidence type="ECO:0000313" key="7">
    <source>
        <dbReference type="EMBL" id="ADZ90206.1"/>
    </source>
</evidence>
<proteinExistence type="predicted"/>
<dbReference type="Proteomes" id="UP000001062">
    <property type="component" value="Chromosome"/>
</dbReference>
<dbReference type="Gene3D" id="3.50.50.60">
    <property type="entry name" value="FAD/NAD(P)-binding domain"/>
    <property type="match status" value="1"/>
</dbReference>
<keyword evidence="2" id="KW-0285">Flavoprotein</keyword>
<name>F2K3V7_MARM1</name>
<reference evidence="7 8" key="1">
    <citation type="journal article" date="2012" name="Stand. Genomic Sci.">
        <title>Complete genome sequence of the melanogenic marine bacterium Marinomonas mediterranea type strain (MMB-1(T)).</title>
        <authorList>
            <person name="Lucas-Elio P."/>
            <person name="Goodwin L."/>
            <person name="Woyke T."/>
            <person name="Pitluck S."/>
            <person name="Nolan M."/>
            <person name="Kyrpides N.C."/>
            <person name="Detter J.C."/>
            <person name="Copeland A."/>
            <person name="Teshima H."/>
            <person name="Bruce D."/>
            <person name="Detter C."/>
            <person name="Tapia R."/>
            <person name="Han S."/>
            <person name="Land M.L."/>
            <person name="Ivanova N."/>
            <person name="Mikhailova N."/>
            <person name="Johnston A.W."/>
            <person name="Sanchez-Amat A."/>
        </authorList>
    </citation>
    <scope>NUCLEOTIDE SEQUENCE [LARGE SCALE GENOMIC DNA]</scope>
    <source>
        <strain evidence="8">ATCC 700492 / JCM 21426 / NBRC 103028 / MMB-1</strain>
    </source>
</reference>
<keyword evidence="5 7" id="KW-0503">Monooxygenase</keyword>